<dbReference type="InterPro" id="IPR040755">
    <property type="entry name" value="IrmA"/>
</dbReference>
<dbReference type="RefSeq" id="WP_163148288.1">
    <property type="nucleotide sequence ID" value="NZ_JAAIKZ010000017.1"/>
</dbReference>
<reference evidence="1 2" key="1">
    <citation type="submission" date="2020-02" db="EMBL/GenBank/DDBJ databases">
        <title>Genome sequencing of Aeromonas rivipollensis.</title>
        <authorList>
            <person name="Fono-Tamo Ubani E.K."/>
            <person name="Lekota K.E."/>
        </authorList>
    </citation>
    <scope>NUCLEOTIDE SEQUENCE [LARGE SCALE GENOMIC DNA]</scope>
    <source>
        <strain evidence="1 2">G87</strain>
    </source>
</reference>
<dbReference type="EMBL" id="JAAIKZ010000017">
    <property type="protein sequence ID" value="NEX74998.1"/>
    <property type="molecule type" value="Genomic_DNA"/>
</dbReference>
<name>A0AAW9YAV7_9GAMM</name>
<comment type="caution">
    <text evidence="1">The sequence shown here is derived from an EMBL/GenBank/DDBJ whole genome shotgun (WGS) entry which is preliminary data.</text>
</comment>
<evidence type="ECO:0000313" key="2">
    <source>
        <dbReference type="Proteomes" id="UP000480681"/>
    </source>
</evidence>
<gene>
    <name evidence="1" type="ORF">G4911_09685</name>
</gene>
<proteinExistence type="predicted"/>
<protein>
    <submittedName>
        <fullName evidence="1">Uncharacterized protein</fullName>
    </submittedName>
</protein>
<accession>A0AAW9YAV7</accession>
<evidence type="ECO:0000313" key="1">
    <source>
        <dbReference type="EMBL" id="NEX74998.1"/>
    </source>
</evidence>
<sequence>MRSINIGPSNTLVTLLVSGLLWSTVCIADAQRHIAIQHTDTVYANQGICAFHFSLDSGGADEFGRLYVTLQFNDQNGKALAESTLEVEPFGGSTATQYGEGFTEVDCGQVEQAKSIVIIQATEVLENNQVTRLPISTFTPEFHQPLKIIVGSN</sequence>
<dbReference type="Proteomes" id="UP000480681">
    <property type="component" value="Unassembled WGS sequence"/>
</dbReference>
<organism evidence="1 2">
    <name type="scientific">Aeromonas rivipollensis</name>
    <dbReference type="NCBI Taxonomy" id="948519"/>
    <lineage>
        <taxon>Bacteria</taxon>
        <taxon>Pseudomonadati</taxon>
        <taxon>Pseudomonadota</taxon>
        <taxon>Gammaproteobacteria</taxon>
        <taxon>Aeromonadales</taxon>
        <taxon>Aeromonadaceae</taxon>
        <taxon>Aeromonas</taxon>
    </lineage>
</organism>
<dbReference type="AlphaFoldDB" id="A0AAW9YAV7"/>
<dbReference type="Pfam" id="PF18673">
    <property type="entry name" value="IrmA"/>
    <property type="match status" value="1"/>
</dbReference>